<dbReference type="PROSITE" id="PS00108">
    <property type="entry name" value="PROTEIN_KINASE_ST"/>
    <property type="match status" value="1"/>
</dbReference>
<dbReference type="InterPro" id="IPR000719">
    <property type="entry name" value="Prot_kinase_dom"/>
</dbReference>
<proteinExistence type="predicted"/>
<dbReference type="InterPro" id="IPR011009">
    <property type="entry name" value="Kinase-like_dom_sf"/>
</dbReference>
<feature type="compositionally biased region" description="Basic and acidic residues" evidence="1">
    <location>
        <begin position="1014"/>
        <end position="1047"/>
    </location>
</feature>
<gene>
    <name evidence="3" type="ORF">PROFUN_09444</name>
</gene>
<evidence type="ECO:0000313" key="4">
    <source>
        <dbReference type="Proteomes" id="UP000241769"/>
    </source>
</evidence>
<evidence type="ECO:0000259" key="2">
    <source>
        <dbReference type="PROSITE" id="PS50011"/>
    </source>
</evidence>
<dbReference type="PANTHER" id="PTHR44305">
    <property type="entry name" value="SI:DKEY-192D15.2-RELATED"/>
    <property type="match status" value="1"/>
</dbReference>
<feature type="compositionally biased region" description="Basic and acidic residues" evidence="1">
    <location>
        <begin position="1232"/>
        <end position="1256"/>
    </location>
</feature>
<feature type="compositionally biased region" description="Acidic residues" evidence="1">
    <location>
        <begin position="434"/>
        <end position="450"/>
    </location>
</feature>
<dbReference type="Pfam" id="PF00069">
    <property type="entry name" value="Pkinase"/>
    <property type="match status" value="1"/>
</dbReference>
<feature type="region of interest" description="Disordered" evidence="1">
    <location>
        <begin position="1220"/>
        <end position="1256"/>
    </location>
</feature>
<protein>
    <recommendedName>
        <fullName evidence="2">Protein kinase domain-containing protein</fullName>
    </recommendedName>
</protein>
<keyword evidence="4" id="KW-1185">Reference proteome</keyword>
<dbReference type="PROSITE" id="PS50011">
    <property type="entry name" value="PROTEIN_KINASE_DOM"/>
    <property type="match status" value="1"/>
</dbReference>
<dbReference type="InterPro" id="IPR008271">
    <property type="entry name" value="Ser/Thr_kinase_AS"/>
</dbReference>
<dbReference type="OrthoDB" id="30541at2759"/>
<feature type="region of interest" description="Disordered" evidence="1">
    <location>
        <begin position="1129"/>
        <end position="1166"/>
    </location>
</feature>
<dbReference type="Proteomes" id="UP000241769">
    <property type="component" value="Unassembled WGS sequence"/>
</dbReference>
<dbReference type="PANTHER" id="PTHR44305:SF25">
    <property type="entry name" value="CHROMOSOME UNDETERMINED SCAFFOLD_9, WHOLE GENOME SHOTGUN SEQUENCE"/>
    <property type="match status" value="1"/>
</dbReference>
<dbReference type="InterPro" id="IPR053083">
    <property type="entry name" value="TF_kinase-domain_protein"/>
</dbReference>
<dbReference type="CDD" id="cd14498">
    <property type="entry name" value="DSP"/>
    <property type="match status" value="1"/>
</dbReference>
<feature type="region of interest" description="Disordered" evidence="1">
    <location>
        <begin position="510"/>
        <end position="540"/>
    </location>
</feature>
<dbReference type="GO" id="GO:0005524">
    <property type="term" value="F:ATP binding"/>
    <property type="evidence" value="ECO:0007669"/>
    <property type="project" value="InterPro"/>
</dbReference>
<name>A0A2P6NH16_9EUKA</name>
<dbReference type="SMART" id="SM00220">
    <property type="entry name" value="S_TKc"/>
    <property type="match status" value="1"/>
</dbReference>
<dbReference type="STRING" id="1890364.A0A2P6NH16"/>
<dbReference type="CDD" id="cd00180">
    <property type="entry name" value="PKc"/>
    <property type="match status" value="1"/>
</dbReference>
<dbReference type="Gene3D" id="1.10.510.10">
    <property type="entry name" value="Transferase(Phosphotransferase) domain 1"/>
    <property type="match status" value="1"/>
</dbReference>
<accession>A0A2P6NH16</accession>
<dbReference type="InterPro" id="IPR029021">
    <property type="entry name" value="Prot-tyrosine_phosphatase-like"/>
</dbReference>
<feature type="region of interest" description="Disordered" evidence="1">
    <location>
        <begin position="1014"/>
        <end position="1069"/>
    </location>
</feature>
<dbReference type="SUPFAM" id="SSF56112">
    <property type="entry name" value="Protein kinase-like (PK-like)"/>
    <property type="match status" value="1"/>
</dbReference>
<dbReference type="EMBL" id="MDYQ01000086">
    <property type="protein sequence ID" value="PRP83232.1"/>
    <property type="molecule type" value="Genomic_DNA"/>
</dbReference>
<dbReference type="GO" id="GO:0004672">
    <property type="term" value="F:protein kinase activity"/>
    <property type="evidence" value="ECO:0007669"/>
    <property type="project" value="InterPro"/>
</dbReference>
<feature type="compositionally biased region" description="Basic and acidic residues" evidence="1">
    <location>
        <begin position="510"/>
        <end position="523"/>
    </location>
</feature>
<comment type="caution">
    <text evidence="3">The sequence shown here is derived from an EMBL/GenBank/DDBJ whole genome shotgun (WGS) entry which is preliminary data.</text>
</comment>
<feature type="domain" description="Protein kinase" evidence="2">
    <location>
        <begin position="1380"/>
        <end position="1678"/>
    </location>
</feature>
<dbReference type="InParanoid" id="A0A2P6NH16"/>
<dbReference type="Gene3D" id="3.90.190.10">
    <property type="entry name" value="Protein tyrosine phosphatase superfamily"/>
    <property type="match status" value="1"/>
</dbReference>
<sequence>MKDTIRLEISSLMRRQPLSETVFVMSSAGAGNGCFLLRIDPNVTVEEDPPLLATFRFRENIRNSVLPFYKGKYLRTDRDGVKVYKLEGQVWRQAVKFAQSSAEFFPCLRRFLLEAAINKNFLESDLRENEIKNELQYRQFVVYPSGGSVNIIQETPEGSRSVSGMKVLINSSVQSMQITVDIPECIIHLSDGKGDHKRPLDTDTFNSLLLDFLQVDQDEEYLTRAVLGYNPQDIHADWGDSAADGNSFPSQEKEDGTILSKFRMIQMLKMRDSGGGQQTDVQTLRAISNDIKQNSDVETKMGWINRGIIQPLVSLICERADESDQTQQLCTEIFVLLLKDNFDGCRSAAFPLFNHFENHVECLGMSQLFAVLVRVDPFRNLFVEESGVARMCEIYLKTSVILLGAPTINSMGRLGEDHTPFTQKLDSSGAHDDDNTEEEFIEPSYEDNPLEEGFIRQDREIPSPSPTNSDKETSIGGGLSGFHPMSLSVPNMGALKKPAIPLLVLPKRAETPTRTRSARRDTMSLRVPNHPPETEVRQNSATRELKLLATKLGETYMSSDLTALLSFKQLSDDKKGDQEDRRLPSIQPEEAIGAQNLLHPYVRKFRESTCYKIRSNILRLLGHIFTDELAIKKSYSPVNLLFSELMVSHKEKSLSSDEEFRSLIYKVLSPYAESVENFYKNEWESYTRDMSLERRRNVLRKTDKMIWRLENRMSSMLRDGTLNPSIRYVFMVLSGYIKHCGTSTMVRQVLEVSGSTLVQIKEAITSMIKVGEVNIDSIWSFHSFLEVMDELAMQNRSDKFDEWFVQLFLCREPFLKAMKEFSIQVMLSSELKERLLERDKNGETIRLFRLGLVRHIGVCVELLKRTSPAEKTESFMQENLQQFKSRWASLDFLLQPNTGVFWEFITAENAFDNFIVKVEIYQLLVKIFRIKKMPFLKKRIYVDSYIGLHYLSFIKLYNNYNLDAPTLQLCGLHLSALLSFATVYNQNKITLKFYQLRAMDFLVRELNLEYEARSKAERDQMAAQKEKQREEAARKEKEREEVEKARESPPQPESKSLTHGTNGAHAKPALKMGSFPKLSLTGITKTDLANANGSMTPTSSPQLEKKPLMPKLTLAGELRSSSSLTVQGITKTDVSQNSTRSLNLPPLGSTSETIHPSGSDSASGATMKGLPLKMPKLSLVGITKTDQVAVSTPTKIIEPSHEVTGLPIKVIPKLTLKGISKTDKSTSQSEKTISEKVEKTEGRKEEKEEEKKEERATFQPLEDRAFYLEERNKRKLYFHKEVHISILLLVFNLLFAANNTLSSMYCDSYPLQNRKLNILFILHLHINHPMNEGVISELYSQIISHHSRPCYILLKLLCTKLFQPSMYSDFARIGAGEERKSGTQLTTAGAYGSVYRACVAHDEKFKVAVKLLSLPRSIHDRSALFDIFTEVSILDKYKQDPRGCFLYDFGVDQENYWLVMKLYRMNLKEWRLKQTKSLAENLPLYLNIYTCILNTVIFLPDNRVNHYDLKSENILIDTLWSSMSDQDMYNQSNERPNFLSLLGDFGTSKMYATEKEGFTTRNRGTEVIKSPEMLKIAYASQKTNDSYDRRKRVGANSASDVWSLGCLFFELLTGEFLFNDDDFARFFTMVTSPDVELIPREKKSLINNNPELIEFLEFVLIRNPVFRPTILDVIQRFMTVRGDFMSKTLPPASTYVKAKAKAQRENVAFSAQAVPKEHPEVMDDDSSGDTPVYVTLTPQLCIGNWAASADKPLMKRRLQISHLVYISPHRAPHSDTYVTLNVKEEEEQSDILSRLDQVYSFVKNAISRGGRVFISCLNLSSAAVWAIGGSFIVTPLRWSGPLMSANSCSSFEAYLMLREKNYKIRPPQWMLQGAVRWEEKSEQIMSVHMSLHQCSCGATIFKTFAPFDQETQPCQCRENQKEDCPSVVGCADFLEDMNRKYHCREKGISWGYTRLSNVGKGYEQKTIGLQSTRGRRLRKIWVIYRCKSCHFLTHAIKIGHNNKSEGIIAIVTNFPIETQPRL</sequence>
<evidence type="ECO:0000256" key="1">
    <source>
        <dbReference type="SAM" id="MobiDB-lite"/>
    </source>
</evidence>
<feature type="region of interest" description="Disordered" evidence="1">
    <location>
        <begin position="414"/>
        <end position="479"/>
    </location>
</feature>
<reference evidence="3 4" key="1">
    <citation type="journal article" date="2018" name="Genome Biol. Evol.">
        <title>Multiple Roots of Fruiting Body Formation in Amoebozoa.</title>
        <authorList>
            <person name="Hillmann F."/>
            <person name="Forbes G."/>
            <person name="Novohradska S."/>
            <person name="Ferling I."/>
            <person name="Riege K."/>
            <person name="Groth M."/>
            <person name="Westermann M."/>
            <person name="Marz M."/>
            <person name="Spaller T."/>
            <person name="Winckler T."/>
            <person name="Schaap P."/>
            <person name="Glockner G."/>
        </authorList>
    </citation>
    <scope>NUCLEOTIDE SEQUENCE [LARGE SCALE GENOMIC DNA]</scope>
    <source>
        <strain evidence="3 4">Jena</strain>
    </source>
</reference>
<feature type="compositionally biased region" description="Polar residues" evidence="1">
    <location>
        <begin position="1129"/>
        <end position="1164"/>
    </location>
</feature>
<evidence type="ECO:0000313" key="3">
    <source>
        <dbReference type="EMBL" id="PRP83232.1"/>
    </source>
</evidence>
<organism evidence="3 4">
    <name type="scientific">Planoprotostelium fungivorum</name>
    <dbReference type="NCBI Taxonomy" id="1890364"/>
    <lineage>
        <taxon>Eukaryota</taxon>
        <taxon>Amoebozoa</taxon>
        <taxon>Evosea</taxon>
        <taxon>Variosea</taxon>
        <taxon>Cavosteliida</taxon>
        <taxon>Cavosteliaceae</taxon>
        <taxon>Planoprotostelium</taxon>
    </lineage>
</organism>